<evidence type="ECO:0000259" key="4">
    <source>
        <dbReference type="PROSITE" id="PS51857"/>
    </source>
</evidence>
<dbReference type="GO" id="GO:0005737">
    <property type="term" value="C:cytoplasm"/>
    <property type="evidence" value="ECO:0007669"/>
    <property type="project" value="UniProtKB-SubCell"/>
</dbReference>
<dbReference type="PANTHER" id="PTHR11544">
    <property type="entry name" value="COLD SHOCK DOMAIN CONTAINING PROTEINS"/>
    <property type="match status" value="1"/>
</dbReference>
<gene>
    <name evidence="5" type="ORF">DFR74_10445</name>
</gene>
<name>A0A366DMM1_9NOCA</name>
<dbReference type="EMBL" id="QNRE01000004">
    <property type="protein sequence ID" value="RBO91343.1"/>
    <property type="molecule type" value="Genomic_DNA"/>
</dbReference>
<dbReference type="InterPro" id="IPR012156">
    <property type="entry name" value="Cold_shock_CspA"/>
</dbReference>
<dbReference type="PRINTS" id="PR00050">
    <property type="entry name" value="COLDSHOCK"/>
</dbReference>
<dbReference type="SUPFAM" id="SSF50249">
    <property type="entry name" value="Nucleic acid-binding proteins"/>
    <property type="match status" value="1"/>
</dbReference>
<dbReference type="SMART" id="SM00357">
    <property type="entry name" value="CSP"/>
    <property type="match status" value="1"/>
</dbReference>
<dbReference type="PROSITE" id="PS00352">
    <property type="entry name" value="CSD_1"/>
    <property type="match status" value="1"/>
</dbReference>
<dbReference type="Proteomes" id="UP000252586">
    <property type="component" value="Unassembled WGS sequence"/>
</dbReference>
<proteinExistence type="predicted"/>
<comment type="subcellular location">
    <subcellularLocation>
        <location evidence="1 3">Cytoplasm</location>
    </subcellularLocation>
</comment>
<evidence type="ECO:0000256" key="2">
    <source>
        <dbReference type="ARBA" id="ARBA00022490"/>
    </source>
</evidence>
<organism evidence="5 6">
    <name type="scientific">Nocardia puris</name>
    <dbReference type="NCBI Taxonomy" id="208602"/>
    <lineage>
        <taxon>Bacteria</taxon>
        <taxon>Bacillati</taxon>
        <taxon>Actinomycetota</taxon>
        <taxon>Actinomycetes</taxon>
        <taxon>Mycobacteriales</taxon>
        <taxon>Nocardiaceae</taxon>
        <taxon>Nocardia</taxon>
    </lineage>
</organism>
<dbReference type="InterPro" id="IPR012340">
    <property type="entry name" value="NA-bd_OB-fold"/>
</dbReference>
<comment type="caution">
    <text evidence="5">The sequence shown here is derived from an EMBL/GenBank/DDBJ whole genome shotgun (WGS) entry which is preliminary data.</text>
</comment>
<dbReference type="InterPro" id="IPR050181">
    <property type="entry name" value="Cold_shock_domain"/>
</dbReference>
<accession>A0A366DMM1</accession>
<evidence type="ECO:0000256" key="1">
    <source>
        <dbReference type="ARBA" id="ARBA00004496"/>
    </source>
</evidence>
<evidence type="ECO:0000313" key="6">
    <source>
        <dbReference type="Proteomes" id="UP000252586"/>
    </source>
</evidence>
<reference evidence="5 6" key="1">
    <citation type="submission" date="2018-06" db="EMBL/GenBank/DDBJ databases">
        <title>Genomic Encyclopedia of Type Strains, Phase IV (KMG-IV): sequencing the most valuable type-strain genomes for metagenomic binning, comparative biology and taxonomic classification.</title>
        <authorList>
            <person name="Goeker M."/>
        </authorList>
    </citation>
    <scope>NUCLEOTIDE SEQUENCE [LARGE SCALE GENOMIC DNA]</scope>
    <source>
        <strain evidence="5 6">DSM 44599</strain>
    </source>
</reference>
<dbReference type="CDD" id="cd04458">
    <property type="entry name" value="CSP_CDS"/>
    <property type="match status" value="1"/>
</dbReference>
<dbReference type="InterPro" id="IPR019844">
    <property type="entry name" value="CSD_CS"/>
</dbReference>
<sequence>MPDEALLTGAVKWFHRDRGYGFITRDDGGPDVFLHYSALPDSCRNAFRRRIVDTAQRVQFRVIQERKGPLAAEVQLLAGGTK</sequence>
<dbReference type="AlphaFoldDB" id="A0A366DMM1"/>
<evidence type="ECO:0000313" key="5">
    <source>
        <dbReference type="EMBL" id="RBO91343.1"/>
    </source>
</evidence>
<dbReference type="GO" id="GO:0003676">
    <property type="term" value="F:nucleic acid binding"/>
    <property type="evidence" value="ECO:0007669"/>
    <property type="project" value="InterPro"/>
</dbReference>
<protein>
    <submittedName>
        <fullName evidence="5">CspA family cold shock protein</fullName>
    </submittedName>
</protein>
<dbReference type="InterPro" id="IPR002059">
    <property type="entry name" value="CSP_DNA-bd"/>
</dbReference>
<keyword evidence="6" id="KW-1185">Reference proteome</keyword>
<dbReference type="Pfam" id="PF00313">
    <property type="entry name" value="CSD"/>
    <property type="match status" value="1"/>
</dbReference>
<dbReference type="STRING" id="1210090.GCA_001613185_00894"/>
<evidence type="ECO:0000256" key="3">
    <source>
        <dbReference type="RuleBase" id="RU000408"/>
    </source>
</evidence>
<keyword evidence="2" id="KW-0963">Cytoplasm</keyword>
<feature type="domain" description="CSD" evidence="4">
    <location>
        <begin position="6"/>
        <end position="76"/>
    </location>
</feature>
<dbReference type="InterPro" id="IPR011129">
    <property type="entry name" value="CSD"/>
</dbReference>
<dbReference type="PIRSF" id="PIRSF002599">
    <property type="entry name" value="Cold_shock_A"/>
    <property type="match status" value="1"/>
</dbReference>
<dbReference type="Gene3D" id="2.40.50.140">
    <property type="entry name" value="Nucleic acid-binding proteins"/>
    <property type="match status" value="1"/>
</dbReference>
<dbReference type="PROSITE" id="PS51857">
    <property type="entry name" value="CSD_2"/>
    <property type="match status" value="1"/>
</dbReference>